<dbReference type="EMBL" id="SMFL01000024">
    <property type="protein sequence ID" value="TDE08658.1"/>
    <property type="molecule type" value="Genomic_DNA"/>
</dbReference>
<evidence type="ECO:0000313" key="1">
    <source>
        <dbReference type="EMBL" id="TDE08658.1"/>
    </source>
</evidence>
<dbReference type="OrthoDB" id="8235971at2"/>
<gene>
    <name evidence="1" type="ORF">E0F88_32020</name>
</gene>
<name>A0A4V2Z2F8_9BACT</name>
<keyword evidence="2" id="KW-1185">Reference proteome</keyword>
<protein>
    <submittedName>
        <fullName evidence="1">Uncharacterized protein</fullName>
    </submittedName>
</protein>
<dbReference type="AlphaFoldDB" id="A0A4V2Z2F8"/>
<accession>A0A4V2Z2F8</accession>
<reference evidence="1 2" key="1">
    <citation type="submission" date="2019-03" db="EMBL/GenBank/DDBJ databases">
        <title>Dyadobacter AR-3-6 sp. nov., isolated from arctic soil.</title>
        <authorList>
            <person name="Chaudhary D.K."/>
        </authorList>
    </citation>
    <scope>NUCLEOTIDE SEQUENCE [LARGE SCALE GENOMIC DNA]</scope>
    <source>
        <strain evidence="1 2">AR-3-6</strain>
    </source>
</reference>
<organism evidence="1 2">
    <name type="scientific">Dyadobacter psychrotolerans</name>
    <dbReference type="NCBI Taxonomy" id="2541721"/>
    <lineage>
        <taxon>Bacteria</taxon>
        <taxon>Pseudomonadati</taxon>
        <taxon>Bacteroidota</taxon>
        <taxon>Cytophagia</taxon>
        <taxon>Cytophagales</taxon>
        <taxon>Spirosomataceae</taxon>
        <taxon>Dyadobacter</taxon>
    </lineage>
</organism>
<sequence>MQKAFLYIDILAFESLVRSKSGKVNRIFKIFDSLKVFKHHALQTIVFSDTIIVFSKDEGNPLHYYFTFLTEYSQQLFYKLSEINIYFKAILCTGEFNFKQLTNFQAYHGQALIDAYKDEKDLPGFGLFVRKLDTGNINAFIEVPLSEKYNFVILCQSFSNLYRTTNGVLPVGDVSIFEETDTFFRIEEDIRFLREINYYRLHIPHERIREKYEKVYLIYKSTFPLFFERLETHGFDPFILHTDFIPRSNPEEIDAIRDVAEMIKH</sequence>
<comment type="caution">
    <text evidence="1">The sequence shown here is derived from an EMBL/GenBank/DDBJ whole genome shotgun (WGS) entry which is preliminary data.</text>
</comment>
<dbReference type="Proteomes" id="UP000294850">
    <property type="component" value="Unassembled WGS sequence"/>
</dbReference>
<proteinExistence type="predicted"/>
<evidence type="ECO:0000313" key="2">
    <source>
        <dbReference type="Proteomes" id="UP000294850"/>
    </source>
</evidence>
<dbReference type="RefSeq" id="WP_131962623.1">
    <property type="nucleotide sequence ID" value="NZ_SMFL01000024.1"/>
</dbReference>